<evidence type="ECO:0000256" key="1">
    <source>
        <dbReference type="SAM" id="Phobius"/>
    </source>
</evidence>
<name>A0ABS8NDY1_9BACT</name>
<evidence type="ECO:0000313" key="2">
    <source>
        <dbReference type="EMBL" id="MCC9641757.1"/>
    </source>
</evidence>
<sequence>MFNRIEEDNGSLVIRSYPTWIAGFCLVVLIAVIVQWVRGRLAWIDAAIPIFVVCVAAAVLEYKVAIFRSGDPNVLIRSVRLFHRNETQIPLNQIQSVHRSTGRGGHAHAGVVELKTNDDEVSVTSVAAFGSGKQVRALKAIREFLSLV</sequence>
<keyword evidence="1" id="KW-0812">Transmembrane</keyword>
<comment type="caution">
    <text evidence="2">The sequence shown here is derived from an EMBL/GenBank/DDBJ whole genome shotgun (WGS) entry which is preliminary data.</text>
</comment>
<dbReference type="Proteomes" id="UP001430306">
    <property type="component" value="Unassembled WGS sequence"/>
</dbReference>
<dbReference type="RefSeq" id="WP_230272150.1">
    <property type="nucleotide sequence ID" value="NZ_JAJKFW010000012.1"/>
</dbReference>
<feature type="transmembrane region" description="Helical" evidence="1">
    <location>
        <begin position="42"/>
        <end position="60"/>
    </location>
</feature>
<keyword evidence="1" id="KW-1133">Transmembrane helix</keyword>
<protein>
    <recommendedName>
        <fullName evidence="4">DUF304 domain-containing protein</fullName>
    </recommendedName>
</protein>
<organism evidence="2 3">
    <name type="scientific">Rhodopirellula halodulae</name>
    <dbReference type="NCBI Taxonomy" id="2894198"/>
    <lineage>
        <taxon>Bacteria</taxon>
        <taxon>Pseudomonadati</taxon>
        <taxon>Planctomycetota</taxon>
        <taxon>Planctomycetia</taxon>
        <taxon>Pirellulales</taxon>
        <taxon>Pirellulaceae</taxon>
        <taxon>Rhodopirellula</taxon>
    </lineage>
</organism>
<feature type="transmembrane region" description="Helical" evidence="1">
    <location>
        <begin position="12"/>
        <end position="36"/>
    </location>
</feature>
<dbReference type="EMBL" id="JAJKFW010000012">
    <property type="protein sequence ID" value="MCC9641757.1"/>
    <property type="molecule type" value="Genomic_DNA"/>
</dbReference>
<keyword evidence="3" id="KW-1185">Reference proteome</keyword>
<keyword evidence="1" id="KW-0472">Membrane</keyword>
<reference evidence="2" key="1">
    <citation type="submission" date="2021-11" db="EMBL/GenBank/DDBJ databases">
        <title>Genome sequence.</title>
        <authorList>
            <person name="Sun Q."/>
        </authorList>
    </citation>
    <scope>NUCLEOTIDE SEQUENCE</scope>
    <source>
        <strain evidence="2">JC740</strain>
    </source>
</reference>
<accession>A0ABS8NDY1</accession>
<gene>
    <name evidence="2" type="ORF">LOC71_05685</name>
</gene>
<evidence type="ECO:0000313" key="3">
    <source>
        <dbReference type="Proteomes" id="UP001430306"/>
    </source>
</evidence>
<proteinExistence type="predicted"/>
<evidence type="ECO:0008006" key="4">
    <source>
        <dbReference type="Google" id="ProtNLM"/>
    </source>
</evidence>